<accession>A0AAW2CVF9</accession>
<dbReference type="InterPro" id="IPR042885">
    <property type="entry name" value="HIPP47/16"/>
</dbReference>
<dbReference type="AlphaFoldDB" id="A0AAW2CVF9"/>
<protein>
    <submittedName>
        <fullName evidence="2">Uncharacterized protein</fullName>
    </submittedName>
</protein>
<dbReference type="Proteomes" id="UP001459277">
    <property type="component" value="Unassembled WGS sequence"/>
</dbReference>
<organism evidence="2 3">
    <name type="scientific">Lithocarpus litseifolius</name>
    <dbReference type="NCBI Taxonomy" id="425828"/>
    <lineage>
        <taxon>Eukaryota</taxon>
        <taxon>Viridiplantae</taxon>
        <taxon>Streptophyta</taxon>
        <taxon>Embryophyta</taxon>
        <taxon>Tracheophyta</taxon>
        <taxon>Spermatophyta</taxon>
        <taxon>Magnoliopsida</taxon>
        <taxon>eudicotyledons</taxon>
        <taxon>Gunneridae</taxon>
        <taxon>Pentapetalae</taxon>
        <taxon>rosids</taxon>
        <taxon>fabids</taxon>
        <taxon>Fagales</taxon>
        <taxon>Fagaceae</taxon>
        <taxon>Lithocarpus</taxon>
    </lineage>
</organism>
<feature type="region of interest" description="Disordered" evidence="1">
    <location>
        <begin position="101"/>
        <end position="146"/>
    </location>
</feature>
<feature type="compositionally biased region" description="Basic and acidic residues" evidence="1">
    <location>
        <begin position="105"/>
        <end position="120"/>
    </location>
</feature>
<keyword evidence="3" id="KW-1185">Reference proteome</keyword>
<dbReference type="EMBL" id="JAZDWU010000005">
    <property type="protein sequence ID" value="KAL0000411.1"/>
    <property type="molecule type" value="Genomic_DNA"/>
</dbReference>
<reference evidence="2 3" key="1">
    <citation type="submission" date="2024-01" db="EMBL/GenBank/DDBJ databases">
        <title>A telomere-to-telomere, gap-free genome of sweet tea (Lithocarpus litseifolius).</title>
        <authorList>
            <person name="Zhou J."/>
        </authorList>
    </citation>
    <scope>NUCLEOTIDE SEQUENCE [LARGE SCALE GENOMIC DNA]</scope>
    <source>
        <strain evidence="2">Zhou-2022a</strain>
        <tissue evidence="2">Leaf</tissue>
    </source>
</reference>
<evidence type="ECO:0000256" key="1">
    <source>
        <dbReference type="SAM" id="MobiDB-lite"/>
    </source>
</evidence>
<sequence length="146" mass="16392">MTSDKCRTKAMKIAAKTRVISVALEGSDKDQLAVIGEDVDSAKLTCLLGKKLCYASILSVEEMKPEENEDKESDDEKQQILNCTITPSFPPFPRFHFTFKAITAQEREKEQERREQEEHPAPAIGSTQHPDSTGHVAPQHRRDRAA</sequence>
<comment type="caution">
    <text evidence="2">The sequence shown here is derived from an EMBL/GenBank/DDBJ whole genome shotgun (WGS) entry which is preliminary data.</text>
</comment>
<dbReference type="Gene3D" id="3.30.70.100">
    <property type="match status" value="1"/>
</dbReference>
<name>A0AAW2CVF9_9ROSI</name>
<proteinExistence type="predicted"/>
<evidence type="ECO:0000313" key="2">
    <source>
        <dbReference type="EMBL" id="KAL0000411.1"/>
    </source>
</evidence>
<gene>
    <name evidence="2" type="ORF">SO802_014192</name>
</gene>
<dbReference type="PANTHER" id="PTHR46932">
    <property type="entry name" value="HEAVY METAL-ASSOCIATED ISOPRENYLATED PLANT PROTEIN 47"/>
    <property type="match status" value="1"/>
</dbReference>
<dbReference type="PANTHER" id="PTHR46932:SF12">
    <property type="entry name" value="HEAVY METAL-ASSOCIATED ISOPRENYLATED PLANT PROTEIN 47"/>
    <property type="match status" value="1"/>
</dbReference>
<evidence type="ECO:0000313" key="3">
    <source>
        <dbReference type="Proteomes" id="UP001459277"/>
    </source>
</evidence>